<sequence length="383" mass="41728">MLSFMDLWRLALAIVMLNEIRGSFGNVITFDVKHKFAGQPRNLTAMKAHDMRRHARLLSTVDIDIPLGGDGYPTGAGLYFAKILIGNPTEEYHVQVDTGSDLLWLNCVGCTKCPTESSLGIELKQYDPKKSSTSSLVYCKDDFCSAAHDGKLKDCKSDSQCEYYVVYGDGTGNGGYFVKDTIQLQQVTGNLQTAPTNGTVAFGCGSKRSGDMSTSSEAVNGIIGFGQANSSVLSQLAESGKIKKKFAHCLDNADGGGIFAIGEVVAPNINKARMLPRHVDDGFPVVKFHFKNSLVLTAYPHDYLFKYRDNMRCIGWQDNGSKKDEEDLILLGGTSSVKVKDEKTGREYTLGAHLISSATSFSIEGVLVMFSILLIHSLHFSIA</sequence>
<evidence type="ECO:0000259" key="3">
    <source>
        <dbReference type="PROSITE" id="PS51767"/>
    </source>
</evidence>
<dbReference type="Pfam" id="PF14543">
    <property type="entry name" value="TAXi_N"/>
    <property type="match status" value="1"/>
</dbReference>
<dbReference type="InterPro" id="IPR032861">
    <property type="entry name" value="TAXi_N"/>
</dbReference>
<evidence type="ECO:0000256" key="1">
    <source>
        <dbReference type="ARBA" id="ARBA00007447"/>
    </source>
</evidence>
<evidence type="ECO:0000313" key="4">
    <source>
        <dbReference type="EMBL" id="KAK9031821.1"/>
    </source>
</evidence>
<accession>A0ABR2T3I8</accession>
<protein>
    <recommendedName>
        <fullName evidence="3">Peptidase A1 domain-containing protein</fullName>
    </recommendedName>
</protein>
<dbReference type="Gene3D" id="2.40.70.10">
    <property type="entry name" value="Acid Proteases"/>
    <property type="match status" value="2"/>
</dbReference>
<feature type="domain" description="Peptidase A1" evidence="3">
    <location>
        <begin position="79"/>
        <end position="383"/>
    </location>
</feature>
<dbReference type="Proteomes" id="UP001396334">
    <property type="component" value="Unassembled WGS sequence"/>
</dbReference>
<dbReference type="InterPro" id="IPR021109">
    <property type="entry name" value="Peptidase_aspartic_dom_sf"/>
</dbReference>
<dbReference type="InterPro" id="IPR033121">
    <property type="entry name" value="PEPTIDASE_A1"/>
</dbReference>
<dbReference type="InterPro" id="IPR001461">
    <property type="entry name" value="Aspartic_peptidase_A1"/>
</dbReference>
<proteinExistence type="inferred from homology"/>
<comment type="similarity">
    <text evidence="1">Belongs to the peptidase A1 family.</text>
</comment>
<feature type="chain" id="PRO_5045283130" description="Peptidase A1 domain-containing protein" evidence="2">
    <location>
        <begin position="26"/>
        <end position="383"/>
    </location>
</feature>
<dbReference type="SUPFAM" id="SSF50630">
    <property type="entry name" value="Acid proteases"/>
    <property type="match status" value="1"/>
</dbReference>
<dbReference type="CDD" id="cd05471">
    <property type="entry name" value="pepsin_like"/>
    <property type="match status" value="1"/>
</dbReference>
<dbReference type="InterPro" id="IPR034164">
    <property type="entry name" value="Pepsin-like_dom"/>
</dbReference>
<gene>
    <name evidence="4" type="ORF">V6N11_056109</name>
</gene>
<evidence type="ECO:0000313" key="5">
    <source>
        <dbReference type="Proteomes" id="UP001396334"/>
    </source>
</evidence>
<organism evidence="4 5">
    <name type="scientific">Hibiscus sabdariffa</name>
    <name type="common">roselle</name>
    <dbReference type="NCBI Taxonomy" id="183260"/>
    <lineage>
        <taxon>Eukaryota</taxon>
        <taxon>Viridiplantae</taxon>
        <taxon>Streptophyta</taxon>
        <taxon>Embryophyta</taxon>
        <taxon>Tracheophyta</taxon>
        <taxon>Spermatophyta</taxon>
        <taxon>Magnoliopsida</taxon>
        <taxon>eudicotyledons</taxon>
        <taxon>Gunneridae</taxon>
        <taxon>Pentapetalae</taxon>
        <taxon>rosids</taxon>
        <taxon>malvids</taxon>
        <taxon>Malvales</taxon>
        <taxon>Malvaceae</taxon>
        <taxon>Malvoideae</taxon>
        <taxon>Hibiscus</taxon>
    </lineage>
</organism>
<name>A0ABR2T3I8_9ROSI</name>
<keyword evidence="5" id="KW-1185">Reference proteome</keyword>
<keyword evidence="2" id="KW-0732">Signal</keyword>
<dbReference type="PANTHER" id="PTHR13683">
    <property type="entry name" value="ASPARTYL PROTEASES"/>
    <property type="match status" value="1"/>
</dbReference>
<evidence type="ECO:0000256" key="2">
    <source>
        <dbReference type="SAM" id="SignalP"/>
    </source>
</evidence>
<comment type="caution">
    <text evidence="4">The sequence shown here is derived from an EMBL/GenBank/DDBJ whole genome shotgun (WGS) entry which is preliminary data.</text>
</comment>
<reference evidence="4 5" key="1">
    <citation type="journal article" date="2024" name="G3 (Bethesda)">
        <title>Genome assembly of Hibiscus sabdariffa L. provides insights into metabolisms of medicinal natural products.</title>
        <authorList>
            <person name="Kim T."/>
        </authorList>
    </citation>
    <scope>NUCLEOTIDE SEQUENCE [LARGE SCALE GENOMIC DNA]</scope>
    <source>
        <strain evidence="4">TK-2024</strain>
        <tissue evidence="4">Old leaves</tissue>
    </source>
</reference>
<dbReference type="EMBL" id="JBBPBN010000009">
    <property type="protein sequence ID" value="KAK9031821.1"/>
    <property type="molecule type" value="Genomic_DNA"/>
</dbReference>
<dbReference type="PANTHER" id="PTHR13683:SF768">
    <property type="entry name" value="EUKARYOTIC ASPARTYL PROTEASE FAMILY PROTEIN"/>
    <property type="match status" value="1"/>
</dbReference>
<feature type="signal peptide" evidence="2">
    <location>
        <begin position="1"/>
        <end position="25"/>
    </location>
</feature>
<dbReference type="PROSITE" id="PS51767">
    <property type="entry name" value="PEPTIDASE_A1"/>
    <property type="match status" value="1"/>
</dbReference>